<proteinExistence type="predicted"/>
<name>A0A2I0WFQ4_9ASPA</name>
<keyword evidence="3" id="KW-1185">Reference proteome</keyword>
<accession>A0A2I0WFQ4</accession>
<reference evidence="2 3" key="1">
    <citation type="journal article" date="2016" name="Sci. Rep.">
        <title>The Dendrobium catenatum Lindl. genome sequence provides insights into polysaccharide synthase, floral development and adaptive evolution.</title>
        <authorList>
            <person name="Zhang G.Q."/>
            <person name="Xu Q."/>
            <person name="Bian C."/>
            <person name="Tsai W.C."/>
            <person name="Yeh C.M."/>
            <person name="Liu K.W."/>
            <person name="Yoshida K."/>
            <person name="Zhang L.S."/>
            <person name="Chang S.B."/>
            <person name="Chen F."/>
            <person name="Shi Y."/>
            <person name="Su Y.Y."/>
            <person name="Zhang Y.Q."/>
            <person name="Chen L.J."/>
            <person name="Yin Y."/>
            <person name="Lin M."/>
            <person name="Huang H."/>
            <person name="Deng H."/>
            <person name="Wang Z.W."/>
            <person name="Zhu S.L."/>
            <person name="Zhao X."/>
            <person name="Deng C."/>
            <person name="Niu S.C."/>
            <person name="Huang J."/>
            <person name="Wang M."/>
            <person name="Liu G.H."/>
            <person name="Yang H.J."/>
            <person name="Xiao X.J."/>
            <person name="Hsiao Y.Y."/>
            <person name="Wu W.L."/>
            <person name="Chen Y.Y."/>
            <person name="Mitsuda N."/>
            <person name="Ohme-Takagi M."/>
            <person name="Luo Y.B."/>
            <person name="Van de Peer Y."/>
            <person name="Liu Z.J."/>
        </authorList>
    </citation>
    <scope>NUCLEOTIDE SEQUENCE [LARGE SCALE GENOMIC DNA]</scope>
    <source>
        <tissue evidence="2">The whole plant</tissue>
    </source>
</reference>
<organism evidence="2 3">
    <name type="scientific">Dendrobium catenatum</name>
    <dbReference type="NCBI Taxonomy" id="906689"/>
    <lineage>
        <taxon>Eukaryota</taxon>
        <taxon>Viridiplantae</taxon>
        <taxon>Streptophyta</taxon>
        <taxon>Embryophyta</taxon>
        <taxon>Tracheophyta</taxon>
        <taxon>Spermatophyta</taxon>
        <taxon>Magnoliopsida</taxon>
        <taxon>Liliopsida</taxon>
        <taxon>Asparagales</taxon>
        <taxon>Orchidaceae</taxon>
        <taxon>Epidendroideae</taxon>
        <taxon>Malaxideae</taxon>
        <taxon>Dendrobiinae</taxon>
        <taxon>Dendrobium</taxon>
    </lineage>
</organism>
<dbReference type="EMBL" id="KZ502674">
    <property type="protein sequence ID" value="PKU74495.1"/>
    <property type="molecule type" value="Genomic_DNA"/>
</dbReference>
<evidence type="ECO:0000313" key="3">
    <source>
        <dbReference type="Proteomes" id="UP000233837"/>
    </source>
</evidence>
<gene>
    <name evidence="2" type="ORF">MA16_Dca003698</name>
</gene>
<sequence length="129" mass="14423">MLHLKLPVTARACTCPSQYVSRPSCPRLPASIRTCRSPCRRLSSRHRHPEAQMCQVGSNRQPDKSGVFESLKSFVRTYVKSLGEGKARPISRRKRPSSRFIFASTPIELATIIISSQSSNRPPPFSSKP</sequence>
<evidence type="ECO:0000313" key="2">
    <source>
        <dbReference type="EMBL" id="PKU74495.1"/>
    </source>
</evidence>
<protein>
    <submittedName>
        <fullName evidence="2">Uncharacterized protein</fullName>
    </submittedName>
</protein>
<dbReference type="Proteomes" id="UP000233837">
    <property type="component" value="Unassembled WGS sequence"/>
</dbReference>
<feature type="region of interest" description="Disordered" evidence="1">
    <location>
        <begin position="46"/>
        <end position="65"/>
    </location>
</feature>
<dbReference type="AlphaFoldDB" id="A0A2I0WFQ4"/>
<evidence type="ECO:0000256" key="1">
    <source>
        <dbReference type="SAM" id="MobiDB-lite"/>
    </source>
</evidence>
<reference evidence="2 3" key="2">
    <citation type="journal article" date="2017" name="Nature">
        <title>The Apostasia genome and the evolution of orchids.</title>
        <authorList>
            <person name="Zhang G.Q."/>
            <person name="Liu K.W."/>
            <person name="Li Z."/>
            <person name="Lohaus R."/>
            <person name="Hsiao Y.Y."/>
            <person name="Niu S.C."/>
            <person name="Wang J.Y."/>
            <person name="Lin Y.C."/>
            <person name="Xu Q."/>
            <person name="Chen L.J."/>
            <person name="Yoshida K."/>
            <person name="Fujiwara S."/>
            <person name="Wang Z.W."/>
            <person name="Zhang Y.Q."/>
            <person name="Mitsuda N."/>
            <person name="Wang M."/>
            <person name="Liu G.H."/>
            <person name="Pecoraro L."/>
            <person name="Huang H.X."/>
            <person name="Xiao X.J."/>
            <person name="Lin M."/>
            <person name="Wu X.Y."/>
            <person name="Wu W.L."/>
            <person name="Chen Y.Y."/>
            <person name="Chang S.B."/>
            <person name="Sakamoto S."/>
            <person name="Ohme-Takagi M."/>
            <person name="Yagi M."/>
            <person name="Zeng S.J."/>
            <person name="Shen C.Y."/>
            <person name="Yeh C.M."/>
            <person name="Luo Y.B."/>
            <person name="Tsai W.C."/>
            <person name="Van de Peer Y."/>
            <person name="Liu Z.J."/>
        </authorList>
    </citation>
    <scope>NUCLEOTIDE SEQUENCE [LARGE SCALE GENOMIC DNA]</scope>
    <source>
        <tissue evidence="2">The whole plant</tissue>
    </source>
</reference>